<evidence type="ECO:0000313" key="2">
    <source>
        <dbReference type="EMBL" id="KZM19584.1"/>
    </source>
</evidence>
<feature type="compositionally biased region" description="Polar residues" evidence="1">
    <location>
        <begin position="107"/>
        <end position="116"/>
    </location>
</feature>
<protein>
    <submittedName>
        <fullName evidence="2">Serine-type endopeptidase</fullName>
    </submittedName>
</protein>
<feature type="compositionally biased region" description="Polar residues" evidence="1">
    <location>
        <begin position="82"/>
        <end position="92"/>
    </location>
</feature>
<gene>
    <name evidence="2" type="ORF">ST47_g9251</name>
</gene>
<dbReference type="OrthoDB" id="3763456at2759"/>
<feature type="region of interest" description="Disordered" evidence="1">
    <location>
        <begin position="1"/>
        <end position="119"/>
    </location>
</feature>
<evidence type="ECO:0000256" key="1">
    <source>
        <dbReference type="SAM" id="MobiDB-lite"/>
    </source>
</evidence>
<feature type="compositionally biased region" description="Polar residues" evidence="1">
    <location>
        <begin position="34"/>
        <end position="57"/>
    </location>
</feature>
<feature type="compositionally biased region" description="Low complexity" evidence="1">
    <location>
        <begin position="20"/>
        <end position="33"/>
    </location>
</feature>
<dbReference type="EMBL" id="JYNV01000290">
    <property type="protein sequence ID" value="KZM19584.1"/>
    <property type="molecule type" value="Genomic_DNA"/>
</dbReference>
<reference evidence="2 3" key="1">
    <citation type="journal article" date="2016" name="Sci. Rep.">
        <title>Draft genome sequencing and secretome analysis of fungal phytopathogen Ascochyta rabiei provides insight into the necrotrophic effector repertoire.</title>
        <authorList>
            <person name="Verma S."/>
            <person name="Gazara R.K."/>
            <person name="Nizam S."/>
            <person name="Parween S."/>
            <person name="Chattopadhyay D."/>
            <person name="Verma P.K."/>
        </authorList>
    </citation>
    <scope>NUCLEOTIDE SEQUENCE [LARGE SCALE GENOMIC DNA]</scope>
    <source>
        <strain evidence="2 3">ArDII</strain>
    </source>
</reference>
<dbReference type="AlphaFoldDB" id="A0A162XJP2"/>
<keyword evidence="3" id="KW-1185">Reference proteome</keyword>
<sequence length="183" mass="20314">MDRSYYPGASAHTEPRRDSVNSSATYFSSSAASPQKSLKASHVQHTSPKSTLSQHASANHKPPPARVHFDLHMSAHRDSCPDTKSTSMTESGLWTLPGFDDEETKSEATSSQPQHQPENRWARMLQSAASSNRQRHRARLEREGWAFIGGRYSDDMHALSDESGESVDEEFDVVVLPRECVGC</sequence>
<evidence type="ECO:0000313" key="3">
    <source>
        <dbReference type="Proteomes" id="UP000076837"/>
    </source>
</evidence>
<accession>A0A162XJP2</accession>
<feature type="compositionally biased region" description="Basic and acidic residues" evidence="1">
    <location>
        <begin position="67"/>
        <end position="81"/>
    </location>
</feature>
<name>A0A162XJP2_DIDRA</name>
<comment type="caution">
    <text evidence="2">The sequence shown here is derived from an EMBL/GenBank/DDBJ whole genome shotgun (WGS) entry which is preliminary data.</text>
</comment>
<dbReference type="Proteomes" id="UP000076837">
    <property type="component" value="Unassembled WGS sequence"/>
</dbReference>
<organism evidence="2 3">
    <name type="scientific">Didymella rabiei</name>
    <name type="common">Chickpea ascochyta blight fungus</name>
    <name type="synonym">Mycosphaerella rabiei</name>
    <dbReference type="NCBI Taxonomy" id="5454"/>
    <lineage>
        <taxon>Eukaryota</taxon>
        <taxon>Fungi</taxon>
        <taxon>Dikarya</taxon>
        <taxon>Ascomycota</taxon>
        <taxon>Pezizomycotina</taxon>
        <taxon>Dothideomycetes</taxon>
        <taxon>Pleosporomycetidae</taxon>
        <taxon>Pleosporales</taxon>
        <taxon>Pleosporineae</taxon>
        <taxon>Didymellaceae</taxon>
        <taxon>Ascochyta</taxon>
    </lineage>
</organism>
<proteinExistence type="predicted"/>